<evidence type="ECO:0000256" key="6">
    <source>
        <dbReference type="ARBA" id="ARBA00023014"/>
    </source>
</evidence>
<evidence type="ECO:0000256" key="1">
    <source>
        <dbReference type="ARBA" id="ARBA00001927"/>
    </source>
</evidence>
<dbReference type="KEGG" id="msh:LI98_24030"/>
<name>A0A653FJ44_MYCSM</name>
<keyword evidence="3" id="KW-0479">Metal-binding</keyword>
<keyword evidence="4" id="KW-0249">Electron transport</keyword>
<keyword evidence="5" id="KW-0408">Iron</keyword>
<keyword evidence="6" id="KW-0411">Iron-sulfur</keyword>
<protein>
    <submittedName>
        <fullName evidence="8">Ferredoxin-2</fullName>
    </submittedName>
</protein>
<evidence type="ECO:0000256" key="5">
    <source>
        <dbReference type="ARBA" id="ARBA00023004"/>
    </source>
</evidence>
<dbReference type="PANTHER" id="PTHR36923">
    <property type="entry name" value="FERREDOXIN"/>
    <property type="match status" value="1"/>
</dbReference>
<proteinExistence type="predicted"/>
<evidence type="ECO:0000256" key="2">
    <source>
        <dbReference type="ARBA" id="ARBA00022448"/>
    </source>
</evidence>
<evidence type="ECO:0000256" key="3">
    <source>
        <dbReference type="ARBA" id="ARBA00022723"/>
    </source>
</evidence>
<evidence type="ECO:0000256" key="7">
    <source>
        <dbReference type="ARBA" id="ARBA00023291"/>
    </source>
</evidence>
<keyword evidence="7" id="KW-0003">3Fe-4S</keyword>
<dbReference type="PANTHER" id="PTHR36923:SF3">
    <property type="entry name" value="FERREDOXIN"/>
    <property type="match status" value="1"/>
</dbReference>
<dbReference type="EMBL" id="LR589648">
    <property type="protein sequence ID" value="VTP09744.1"/>
    <property type="molecule type" value="Genomic_DNA"/>
</dbReference>
<comment type="cofactor">
    <cofactor evidence="1">
        <name>[3Fe-4S] cluster</name>
        <dbReference type="ChEBI" id="CHEBI:21137"/>
    </cofactor>
</comment>
<dbReference type="RefSeq" id="WP_011730138.1">
    <property type="nucleotide sequence ID" value="NZ_CP009495.1"/>
</dbReference>
<keyword evidence="2" id="KW-0813">Transport</keyword>
<dbReference type="Pfam" id="PF13459">
    <property type="entry name" value="Fer4_15"/>
    <property type="match status" value="1"/>
</dbReference>
<dbReference type="AlphaFoldDB" id="A0A653FJ44"/>
<dbReference type="KEGG" id="msn:LI99_24025"/>
<organism evidence="8">
    <name type="scientific">Mycolicibacterium smegmatis</name>
    <name type="common">Mycobacterium smegmatis</name>
    <dbReference type="NCBI Taxonomy" id="1772"/>
    <lineage>
        <taxon>Bacteria</taxon>
        <taxon>Bacillati</taxon>
        <taxon>Actinomycetota</taxon>
        <taxon>Actinomycetes</taxon>
        <taxon>Mycobacteriales</taxon>
        <taxon>Mycobacteriaceae</taxon>
        <taxon>Mycolicibacterium</taxon>
    </lineage>
</organism>
<dbReference type="GO" id="GO:0046872">
    <property type="term" value="F:metal ion binding"/>
    <property type="evidence" value="ECO:0007669"/>
    <property type="project" value="UniProtKB-KW"/>
</dbReference>
<dbReference type="InterPro" id="IPR051269">
    <property type="entry name" value="Fe-S_cluster_ET"/>
</dbReference>
<sequence length="64" mass="6915">MRISVDQDKCVSSGQCVLNAGELFDQRDDDGVVELLDDSPDPDQEDNARRAAAACPALAIEIHD</sequence>
<reference evidence="8" key="1">
    <citation type="submission" date="2019-05" db="EMBL/GenBank/DDBJ databases">
        <authorList>
            <person name="Naeem R."/>
            <person name="Antony C."/>
            <person name="Guan Q."/>
        </authorList>
    </citation>
    <scope>NUCLEOTIDE SEQUENCE</scope>
    <source>
        <strain evidence="8">1</strain>
    </source>
</reference>
<gene>
    <name evidence="8" type="primary">subB_2</name>
    <name evidence="8" type="ORF">BIN_B_04079</name>
</gene>
<dbReference type="GeneID" id="93459528"/>
<evidence type="ECO:0000313" key="8">
    <source>
        <dbReference type="EMBL" id="VTP09744.1"/>
    </source>
</evidence>
<dbReference type="SUPFAM" id="SSF54862">
    <property type="entry name" value="4Fe-4S ferredoxins"/>
    <property type="match status" value="1"/>
</dbReference>
<dbReference type="GO" id="GO:0051538">
    <property type="term" value="F:3 iron, 4 sulfur cluster binding"/>
    <property type="evidence" value="ECO:0007669"/>
    <property type="project" value="UniProtKB-KW"/>
</dbReference>
<evidence type="ECO:0000256" key="4">
    <source>
        <dbReference type="ARBA" id="ARBA00022982"/>
    </source>
</evidence>
<accession>A0A653FJ44</accession>
<dbReference type="OMA" id="HAAVVCP"/>
<dbReference type="Gene3D" id="3.30.70.20">
    <property type="match status" value="1"/>
</dbReference>